<sequence length="142" mass="15740">MIWGLMIAAAVMLAGLLAWTYTVPPDDVDDISRLVGVMDLFLLWMAAALFALRFEDRMMLVLRPTGHWSWRKWRGAMPVRAVRLTAVMAAVSFALTAYYMSTSGLADGMRLRVSAGVLFLSLGSVEFSEAFRAGTSRTTGRR</sequence>
<keyword evidence="1" id="KW-1133">Transmembrane helix</keyword>
<dbReference type="EMBL" id="JYJG01000020">
    <property type="protein sequence ID" value="KJK52030.1"/>
    <property type="molecule type" value="Genomic_DNA"/>
</dbReference>
<feature type="transmembrane region" description="Helical" evidence="1">
    <location>
        <begin position="34"/>
        <end position="54"/>
    </location>
</feature>
<evidence type="ECO:0000313" key="2">
    <source>
        <dbReference type="EMBL" id="KJK52030.1"/>
    </source>
</evidence>
<dbReference type="Proteomes" id="UP000033393">
    <property type="component" value="Unassembled WGS sequence"/>
</dbReference>
<gene>
    <name evidence="2" type="ORF">UK23_04635</name>
</gene>
<dbReference type="AlphaFoldDB" id="A0A0F0H958"/>
<accession>A0A0F0H958</accession>
<keyword evidence="3" id="KW-1185">Reference proteome</keyword>
<keyword evidence="1" id="KW-0472">Membrane</keyword>
<evidence type="ECO:0000313" key="3">
    <source>
        <dbReference type="Proteomes" id="UP000033393"/>
    </source>
</evidence>
<keyword evidence="1" id="KW-0812">Transmembrane</keyword>
<protein>
    <submittedName>
        <fullName evidence="2">Uncharacterized protein</fullName>
    </submittedName>
</protein>
<reference evidence="2 3" key="1">
    <citation type="submission" date="2015-02" db="EMBL/GenBank/DDBJ databases">
        <authorList>
            <person name="Ju K.-S."/>
            <person name="Doroghazi J.R."/>
            <person name="Metcalf W."/>
        </authorList>
    </citation>
    <scope>NUCLEOTIDE SEQUENCE [LARGE SCALE GENOMIC DNA]</scope>
    <source>
        <strain evidence="2 3">NRRL B-16140</strain>
    </source>
</reference>
<proteinExistence type="predicted"/>
<feature type="transmembrane region" description="Helical" evidence="1">
    <location>
        <begin position="113"/>
        <end position="133"/>
    </location>
</feature>
<comment type="caution">
    <text evidence="2">The sequence shown here is derived from an EMBL/GenBank/DDBJ whole genome shotgun (WGS) entry which is preliminary data.</text>
</comment>
<name>A0A0F0H958_LENAE</name>
<organism evidence="2 3">
    <name type="scientific">Lentzea aerocolonigenes</name>
    <name type="common">Lechevalieria aerocolonigenes</name>
    <name type="synonym">Saccharothrix aerocolonigenes</name>
    <dbReference type="NCBI Taxonomy" id="68170"/>
    <lineage>
        <taxon>Bacteria</taxon>
        <taxon>Bacillati</taxon>
        <taxon>Actinomycetota</taxon>
        <taxon>Actinomycetes</taxon>
        <taxon>Pseudonocardiales</taxon>
        <taxon>Pseudonocardiaceae</taxon>
        <taxon>Lentzea</taxon>
    </lineage>
</organism>
<evidence type="ECO:0000256" key="1">
    <source>
        <dbReference type="SAM" id="Phobius"/>
    </source>
</evidence>
<feature type="transmembrane region" description="Helical" evidence="1">
    <location>
        <begin position="81"/>
        <end position="101"/>
    </location>
</feature>